<evidence type="ECO:0000259" key="2">
    <source>
        <dbReference type="Pfam" id="PF09922"/>
    </source>
</evidence>
<proteinExistence type="predicted"/>
<gene>
    <name evidence="4" type="ORF">SAMN05444126_10447</name>
</gene>
<feature type="domain" description="Cell wall-active antibiotics response LiaF-like C-terminal" evidence="2">
    <location>
        <begin position="163"/>
        <end position="275"/>
    </location>
</feature>
<dbReference type="InterPro" id="IPR024425">
    <property type="entry name" value="LiaF-like_C"/>
</dbReference>
<keyword evidence="5" id="KW-1185">Reference proteome</keyword>
<name>A0A1H9R790_9BACI</name>
<evidence type="ECO:0000256" key="1">
    <source>
        <dbReference type="SAM" id="Phobius"/>
    </source>
</evidence>
<feature type="transmembrane region" description="Helical" evidence="1">
    <location>
        <begin position="68"/>
        <end position="85"/>
    </location>
</feature>
<dbReference type="EMBL" id="FOGV01000004">
    <property type="protein sequence ID" value="SER68405.1"/>
    <property type="molecule type" value="Genomic_DNA"/>
</dbReference>
<keyword evidence="1" id="KW-1133">Transmembrane helix</keyword>
<dbReference type="RefSeq" id="WP_093072075.1">
    <property type="nucleotide sequence ID" value="NZ_BJVE01000011.1"/>
</dbReference>
<reference evidence="5" key="1">
    <citation type="submission" date="2016-10" db="EMBL/GenBank/DDBJ databases">
        <authorList>
            <person name="de Groot N.N."/>
        </authorList>
    </citation>
    <scope>NUCLEOTIDE SEQUENCE [LARGE SCALE GENOMIC DNA]</scope>
    <source>
        <strain evidence="5">10nlg</strain>
    </source>
</reference>
<comment type="caution">
    <text evidence="4">The sequence shown here is derived from an EMBL/GenBank/DDBJ whole genome shotgun (WGS) entry which is preliminary data.</text>
</comment>
<dbReference type="NCBIfam" id="NF040535">
    <property type="entry name" value="LiaF_C_term"/>
    <property type="match status" value="1"/>
</dbReference>
<accession>A0A1H9R790</accession>
<evidence type="ECO:0000313" key="4">
    <source>
        <dbReference type="EMBL" id="SER68405.1"/>
    </source>
</evidence>
<dbReference type="AlphaFoldDB" id="A0A1H9R790"/>
<sequence length="280" mass="31813">MKKILAVFFLILGVVYLLVNVGLADEQLLRWLSTYWPLIIVIFGLKVLLEGIGFFLRSLRRDRKHIGRIVWGIVIIGAGLVIFGGTADFFDFSAADLWGWLWPLILIYIAFKLLVDRDRGEVIELDPETAERHKQNVHPRAPVSEYRENQDRPDFHTKKQHTMFGDIKIGKNPWEPDGFDVHIGMGDVKIDFAKALLYEGDNEIKIGAWIGDIKLTIPDDIPVKINAEIGLGDMKIFGDKQGGVSRNTEYKSPNFDTADRRLVLSCKLGMGDIKILEPRK</sequence>
<dbReference type="InterPro" id="IPR047793">
    <property type="entry name" value="LiaF_C"/>
</dbReference>
<protein>
    <submittedName>
        <fullName evidence="4">Lia operon protein LiaF</fullName>
    </submittedName>
</protein>
<dbReference type="Pfam" id="PF22570">
    <property type="entry name" value="LiaF-TM"/>
    <property type="match status" value="1"/>
</dbReference>
<dbReference type="STRING" id="1464123.SAMN05444126_10447"/>
<keyword evidence="1" id="KW-0812">Transmembrane</keyword>
<organism evidence="4 5">
    <name type="scientific">Salisediminibacterium halotolerans</name>
    <dbReference type="NCBI Taxonomy" id="517425"/>
    <lineage>
        <taxon>Bacteria</taxon>
        <taxon>Bacillati</taxon>
        <taxon>Bacillota</taxon>
        <taxon>Bacilli</taxon>
        <taxon>Bacillales</taxon>
        <taxon>Bacillaceae</taxon>
        <taxon>Salisediminibacterium</taxon>
    </lineage>
</organism>
<dbReference type="InterPro" id="IPR054331">
    <property type="entry name" value="LiaF_TM"/>
</dbReference>
<dbReference type="GO" id="GO:0016020">
    <property type="term" value="C:membrane"/>
    <property type="evidence" value="ECO:0007669"/>
    <property type="project" value="InterPro"/>
</dbReference>
<dbReference type="Pfam" id="PF09922">
    <property type="entry name" value="LiaF-like_C"/>
    <property type="match status" value="1"/>
</dbReference>
<evidence type="ECO:0000259" key="3">
    <source>
        <dbReference type="Pfam" id="PF22570"/>
    </source>
</evidence>
<keyword evidence="1" id="KW-0472">Membrane</keyword>
<dbReference type="PIRSF" id="PIRSF031509">
    <property type="entry name" value="Cell_wall_LiaF/YvqF"/>
    <property type="match status" value="1"/>
</dbReference>
<dbReference type="InterPro" id="IPR016975">
    <property type="entry name" value="Cell_wall_LiaF"/>
</dbReference>
<feature type="domain" description="LiaF transmembrane" evidence="3">
    <location>
        <begin position="5"/>
        <end position="119"/>
    </location>
</feature>
<dbReference type="OrthoDB" id="1953204at2"/>
<feature type="transmembrane region" description="Helical" evidence="1">
    <location>
        <begin position="34"/>
        <end position="56"/>
    </location>
</feature>
<dbReference type="Proteomes" id="UP000199318">
    <property type="component" value="Unassembled WGS sequence"/>
</dbReference>
<feature type="transmembrane region" description="Helical" evidence="1">
    <location>
        <begin position="97"/>
        <end position="115"/>
    </location>
</feature>
<evidence type="ECO:0000313" key="5">
    <source>
        <dbReference type="Proteomes" id="UP000199318"/>
    </source>
</evidence>